<dbReference type="EMBL" id="CP011801">
    <property type="protein sequence ID" value="ALA57497.1"/>
    <property type="molecule type" value="Genomic_DNA"/>
</dbReference>
<evidence type="ECO:0000256" key="1">
    <source>
        <dbReference type="SAM" id="MobiDB-lite"/>
    </source>
</evidence>
<sequence>MGIFLSLCVALSFCVKLALAFHKPGHIPPSGTCREATCPCSKEDEEKIKGLIGRLRALKEVSDMIRKEYSAAVKARDDAWRNFAHPFSGSGARYVNSVLGMLSISSGAGSYWAGWANAGIGMGQSIHQGSIEWDTWVNTGTQVVGDDAFLNKGIEELIKDAARKAGDVYVDQASLEMAVQSYGKHMRIPDTPITVGQAQTAIKVVSAANNVYGCIKATDDAVNDLSNYYEQKREAKQLKKQLDQIDDQIEAILKELEELRKKCGSSNDAGGGSASTFSTDKQGTKNLSDSSTQALTSDEGGPDEAVLQKLFSFRSKLDTVEARFRERLFVPLSPFMIESVRKGLSPPLLFAISQQAFVDLKIWSKEIEETALAGQEIQKQLNL</sequence>
<evidence type="ECO:0000313" key="4">
    <source>
        <dbReference type="Proteomes" id="UP000069205"/>
    </source>
</evidence>
<dbReference type="STRING" id="42253.NITMOv2_1066"/>
<dbReference type="Proteomes" id="UP000069205">
    <property type="component" value="Chromosome"/>
</dbReference>
<dbReference type="AlphaFoldDB" id="A0A0K2GA87"/>
<proteinExistence type="predicted"/>
<keyword evidence="4" id="KW-1185">Reference proteome</keyword>
<keyword evidence="2" id="KW-0732">Signal</keyword>
<protein>
    <submittedName>
        <fullName evidence="3">Uncharacterized protein</fullName>
    </submittedName>
</protein>
<evidence type="ECO:0000313" key="3">
    <source>
        <dbReference type="EMBL" id="ALA57497.1"/>
    </source>
</evidence>
<dbReference type="PATRIC" id="fig|42253.5.peg.1050"/>
<organism evidence="3 4">
    <name type="scientific">Nitrospira moscoviensis</name>
    <dbReference type="NCBI Taxonomy" id="42253"/>
    <lineage>
        <taxon>Bacteria</taxon>
        <taxon>Pseudomonadati</taxon>
        <taxon>Nitrospirota</taxon>
        <taxon>Nitrospiria</taxon>
        <taxon>Nitrospirales</taxon>
        <taxon>Nitrospiraceae</taxon>
        <taxon>Nitrospira</taxon>
    </lineage>
</organism>
<feature type="chain" id="PRO_5005476800" evidence="2">
    <location>
        <begin position="21"/>
        <end position="383"/>
    </location>
</feature>
<evidence type="ECO:0000256" key="2">
    <source>
        <dbReference type="SAM" id="SignalP"/>
    </source>
</evidence>
<name>A0A0K2GA87_NITMO</name>
<feature type="region of interest" description="Disordered" evidence="1">
    <location>
        <begin position="264"/>
        <end position="301"/>
    </location>
</feature>
<accession>A0A0K2GA87</accession>
<dbReference type="KEGG" id="nmv:NITMOv2_1066"/>
<reference evidence="3 4" key="1">
    <citation type="journal article" date="2015" name="Proc. Natl. Acad. Sci. U.S.A.">
        <title>Expanded metabolic versatility of ubiquitous nitrite-oxidizing bacteria from the genus Nitrospira.</title>
        <authorList>
            <person name="Koch H."/>
            <person name="Lucker S."/>
            <person name="Albertsen M."/>
            <person name="Kitzinger K."/>
            <person name="Herbold C."/>
            <person name="Spieck E."/>
            <person name="Nielsen P.H."/>
            <person name="Wagner M."/>
            <person name="Daims H."/>
        </authorList>
    </citation>
    <scope>NUCLEOTIDE SEQUENCE [LARGE SCALE GENOMIC DNA]</scope>
    <source>
        <strain evidence="3 4">NSP M-1</strain>
    </source>
</reference>
<gene>
    <name evidence="3" type="ORF">NITMOv2_1066</name>
</gene>
<feature type="signal peptide" evidence="2">
    <location>
        <begin position="1"/>
        <end position="20"/>
    </location>
</feature>
<feature type="compositionally biased region" description="Polar residues" evidence="1">
    <location>
        <begin position="276"/>
        <end position="296"/>
    </location>
</feature>